<reference evidence="1" key="1">
    <citation type="submission" date="2021-06" db="EMBL/GenBank/DDBJ databases">
        <authorList>
            <person name="Kallberg Y."/>
            <person name="Tangrot J."/>
            <person name="Rosling A."/>
        </authorList>
    </citation>
    <scope>NUCLEOTIDE SEQUENCE</scope>
    <source>
        <strain evidence="1">MA461A</strain>
    </source>
</reference>
<protein>
    <submittedName>
        <fullName evidence="1">14673_t:CDS:1</fullName>
    </submittedName>
</protein>
<gene>
    <name evidence="1" type="ORF">RPERSI_LOCUS21973</name>
</gene>
<sequence length="309" mass="35534">PLAISFGLEVHITVSSQKKIFNYGDTYQGGLKLATALRMSISPIILFDRKIYNYFDLPKGYQITQQTQPLASAGYLPLIHEGKIQKIPIKSLQLEEDTAKSSYNPEGVELDFNRAGNPLIELVTEPVFSQVETVLVFVKRLQNLCRYLGISAAKMEKGQLRVDLNFSLQIGKNYVTPRYEVKNLNSLANIEKAVKYEIAKHQELFFRGEEPPLSQTLGFDEKKQTTIIHREKTAYFYLPEVNIPPIKLSAWEIKKITRTIPILPWKKWEELVAKGINITQANLVLEKPLLLKTWNFWEKKAILLNEYKH</sequence>
<name>A0ACA9RRE7_9GLOM</name>
<evidence type="ECO:0000313" key="2">
    <source>
        <dbReference type="Proteomes" id="UP000789920"/>
    </source>
</evidence>
<proteinExistence type="predicted"/>
<feature type="non-terminal residue" evidence="1">
    <location>
        <position position="1"/>
    </location>
</feature>
<dbReference type="EMBL" id="CAJVQC010065540">
    <property type="protein sequence ID" value="CAG8805623.1"/>
    <property type="molecule type" value="Genomic_DNA"/>
</dbReference>
<evidence type="ECO:0000313" key="1">
    <source>
        <dbReference type="EMBL" id="CAG8805623.1"/>
    </source>
</evidence>
<organism evidence="1 2">
    <name type="scientific">Racocetra persica</name>
    <dbReference type="NCBI Taxonomy" id="160502"/>
    <lineage>
        <taxon>Eukaryota</taxon>
        <taxon>Fungi</taxon>
        <taxon>Fungi incertae sedis</taxon>
        <taxon>Mucoromycota</taxon>
        <taxon>Glomeromycotina</taxon>
        <taxon>Glomeromycetes</taxon>
        <taxon>Diversisporales</taxon>
        <taxon>Gigasporaceae</taxon>
        <taxon>Racocetra</taxon>
    </lineage>
</organism>
<comment type="caution">
    <text evidence="1">The sequence shown here is derived from an EMBL/GenBank/DDBJ whole genome shotgun (WGS) entry which is preliminary data.</text>
</comment>
<accession>A0ACA9RRE7</accession>
<dbReference type="Proteomes" id="UP000789920">
    <property type="component" value="Unassembled WGS sequence"/>
</dbReference>
<keyword evidence="2" id="KW-1185">Reference proteome</keyword>